<evidence type="ECO:0000313" key="8">
    <source>
        <dbReference type="EMBL" id="USD23591.1"/>
    </source>
</evidence>
<evidence type="ECO:0000256" key="6">
    <source>
        <dbReference type="ARBA" id="ARBA00023136"/>
    </source>
</evidence>
<accession>A0ABY4VGY5</accession>
<keyword evidence="5 7" id="KW-1133">Transmembrane helix</keyword>
<dbReference type="Proteomes" id="UP001055658">
    <property type="component" value="Chromosome"/>
</dbReference>
<dbReference type="Gene3D" id="1.10.3430.10">
    <property type="entry name" value="Ammonium transporter AmtB like domains"/>
    <property type="match status" value="1"/>
</dbReference>
<keyword evidence="6 7" id="KW-0472">Membrane</keyword>
<evidence type="ECO:0000256" key="1">
    <source>
        <dbReference type="ARBA" id="ARBA00004651"/>
    </source>
</evidence>
<comment type="subcellular location">
    <subcellularLocation>
        <location evidence="1">Cell membrane</location>
        <topology evidence="1">Multi-pass membrane protein</topology>
    </subcellularLocation>
</comment>
<dbReference type="RefSeq" id="WP_252085936.1">
    <property type="nucleotide sequence ID" value="NZ_CP092418.1"/>
</dbReference>
<feature type="transmembrane region" description="Helical" evidence="7">
    <location>
        <begin position="242"/>
        <end position="275"/>
    </location>
</feature>
<evidence type="ECO:0000256" key="5">
    <source>
        <dbReference type="ARBA" id="ARBA00022989"/>
    </source>
</evidence>
<feature type="transmembrane region" description="Helical" evidence="7">
    <location>
        <begin position="123"/>
        <end position="144"/>
    </location>
</feature>
<evidence type="ECO:0000256" key="7">
    <source>
        <dbReference type="SAM" id="Phobius"/>
    </source>
</evidence>
<proteinExistence type="inferred from homology"/>
<feature type="transmembrane region" description="Helical" evidence="7">
    <location>
        <begin position="192"/>
        <end position="222"/>
    </location>
</feature>
<sequence length="285" mass="30567">MKKSISTKVSCFLVSLLRGISQVILQKNALSGALFLFGVAVNSITMAIGVLVGVISSTIFAHIEHYPVNDIEEGLFGYNGALIGVVIFSLYAPSSITVFLIIAGSALTVLIMRLMMIHFPLPAYTAPYIMVIWVIWAMAPALNLEPAITSMSEKISTWGIFEGIGQIIFQNNAITGACFLLGIFISNKLHALWGIIGGLFATLLAELLSLSTTLILSGIFGYNASLCAIALTSRSKLWFAPLVGSALTVPIAMAFINAGIIVLTAPFVLSSWAILLLKKRFSLTY</sequence>
<dbReference type="PANTHER" id="PTHR10464">
    <property type="entry name" value="UREA TRANSPORTER"/>
    <property type="match status" value="1"/>
</dbReference>
<comment type="similarity">
    <text evidence="2">Belongs to the urea transporter family.</text>
</comment>
<feature type="transmembrane region" description="Helical" evidence="7">
    <location>
        <begin position="164"/>
        <end position="185"/>
    </location>
</feature>
<evidence type="ECO:0000313" key="9">
    <source>
        <dbReference type="Proteomes" id="UP001055658"/>
    </source>
</evidence>
<gene>
    <name evidence="8" type="ORF">MJO52_10740</name>
</gene>
<feature type="transmembrane region" description="Helical" evidence="7">
    <location>
        <begin position="35"/>
        <end position="63"/>
    </location>
</feature>
<dbReference type="Pfam" id="PF03253">
    <property type="entry name" value="UT"/>
    <property type="match status" value="1"/>
</dbReference>
<keyword evidence="4 7" id="KW-0812">Transmembrane</keyword>
<organism evidence="8 9">
    <name type="scientific">Microbulbifer variabilis</name>
    <dbReference type="NCBI Taxonomy" id="266805"/>
    <lineage>
        <taxon>Bacteria</taxon>
        <taxon>Pseudomonadati</taxon>
        <taxon>Pseudomonadota</taxon>
        <taxon>Gammaproteobacteria</taxon>
        <taxon>Cellvibrionales</taxon>
        <taxon>Microbulbiferaceae</taxon>
        <taxon>Microbulbifer</taxon>
    </lineage>
</organism>
<reference evidence="8" key="1">
    <citation type="submission" date="2022-02" db="EMBL/GenBank/DDBJ databases">
        <title>Coral-associated bacteria.</title>
        <authorList>
            <person name="Tang K."/>
            <person name="Wang X."/>
        </authorList>
    </citation>
    <scope>NUCLEOTIDE SEQUENCE</scope>
    <source>
        <strain evidence="8">SCSIO 43006</strain>
    </source>
</reference>
<protein>
    <submittedName>
        <fullName evidence="8">Urea transporter</fullName>
    </submittedName>
</protein>
<dbReference type="EMBL" id="CP092418">
    <property type="protein sequence ID" value="USD23591.1"/>
    <property type="molecule type" value="Genomic_DNA"/>
</dbReference>
<evidence type="ECO:0000256" key="4">
    <source>
        <dbReference type="ARBA" id="ARBA00022692"/>
    </source>
</evidence>
<evidence type="ECO:0000256" key="3">
    <source>
        <dbReference type="ARBA" id="ARBA00022475"/>
    </source>
</evidence>
<keyword evidence="9" id="KW-1185">Reference proteome</keyword>
<dbReference type="InterPro" id="IPR029020">
    <property type="entry name" value="Ammonium/urea_transptr"/>
</dbReference>
<dbReference type="PANTHER" id="PTHR10464:SF4">
    <property type="entry name" value="UREA TRANSPORTER"/>
    <property type="match status" value="1"/>
</dbReference>
<evidence type="ECO:0000256" key="2">
    <source>
        <dbReference type="ARBA" id="ARBA00005914"/>
    </source>
</evidence>
<keyword evidence="3" id="KW-1003">Cell membrane</keyword>
<name>A0ABY4VGY5_9GAMM</name>
<dbReference type="InterPro" id="IPR004937">
    <property type="entry name" value="Urea_transporter"/>
</dbReference>